<dbReference type="Pfam" id="PF00560">
    <property type="entry name" value="LRR_1"/>
    <property type="match status" value="1"/>
</dbReference>
<dbReference type="InterPro" id="IPR032675">
    <property type="entry name" value="LRR_dom_sf"/>
</dbReference>
<accession>A0A9I9EEM7</accession>
<dbReference type="EnsemblPlants" id="MELO3C032467.2.1">
    <property type="protein sequence ID" value="MELO3C032467.2.1"/>
    <property type="gene ID" value="MELO3C032467.2"/>
</dbReference>
<sequence>MVAYRTLLGHCNAYLNSLDKCYANCELSSPNEGNLRATRLNSRWNSEFRGYGPGCHLVPLSLSLTPLVTLMLILLLDVQLDIRVPHIFGLAGTLPSQLFKLPYLDTLDLTLNYLAGEIPREWGSTKLVNMYSSLPFFFFFFISDYPNSFSGVNYLFGNRLTGSIPEEIGNITTLKRLVLRNCNITGELPDYFGRMKSLEI</sequence>
<organism evidence="2">
    <name type="scientific">Cucumis melo</name>
    <name type="common">Muskmelon</name>
    <dbReference type="NCBI Taxonomy" id="3656"/>
    <lineage>
        <taxon>Eukaryota</taxon>
        <taxon>Viridiplantae</taxon>
        <taxon>Streptophyta</taxon>
        <taxon>Embryophyta</taxon>
        <taxon>Tracheophyta</taxon>
        <taxon>Spermatophyta</taxon>
        <taxon>Magnoliopsida</taxon>
        <taxon>eudicotyledons</taxon>
        <taxon>Gunneridae</taxon>
        <taxon>Pentapetalae</taxon>
        <taxon>rosids</taxon>
        <taxon>fabids</taxon>
        <taxon>Cucurbitales</taxon>
        <taxon>Cucurbitaceae</taxon>
        <taxon>Benincaseae</taxon>
        <taxon>Cucumis</taxon>
    </lineage>
</organism>
<dbReference type="PANTHER" id="PTHR48006">
    <property type="entry name" value="LEUCINE-RICH REPEAT-CONTAINING PROTEIN DDB_G0281931-RELATED"/>
    <property type="match status" value="1"/>
</dbReference>
<evidence type="ECO:0000256" key="1">
    <source>
        <dbReference type="ARBA" id="ARBA00004479"/>
    </source>
</evidence>
<evidence type="ECO:0000313" key="2">
    <source>
        <dbReference type="EnsemblPlants" id="MELO3C032467.2.1"/>
    </source>
</evidence>
<name>A0A9I9EEM7_CUCME</name>
<dbReference type="Gramene" id="MELO3C032467.2.1">
    <property type="protein sequence ID" value="MELO3C032467.2.1"/>
    <property type="gene ID" value="MELO3C032467.2"/>
</dbReference>
<dbReference type="InterPro" id="IPR001611">
    <property type="entry name" value="Leu-rich_rpt"/>
</dbReference>
<dbReference type="GO" id="GO:0016020">
    <property type="term" value="C:membrane"/>
    <property type="evidence" value="ECO:0007669"/>
    <property type="project" value="UniProtKB-SubCell"/>
</dbReference>
<dbReference type="PANTHER" id="PTHR48006:SF81">
    <property type="entry name" value="PROTEIN KINASE DOMAIN-CONTAINING PROTEIN"/>
    <property type="match status" value="1"/>
</dbReference>
<dbReference type="InterPro" id="IPR051824">
    <property type="entry name" value="LRR_Rcpt-Like_S/T_Kinase"/>
</dbReference>
<dbReference type="SUPFAM" id="SSF52058">
    <property type="entry name" value="L domain-like"/>
    <property type="match status" value="1"/>
</dbReference>
<protein>
    <submittedName>
        <fullName evidence="2">Uncharacterized protein</fullName>
    </submittedName>
</protein>
<proteinExistence type="predicted"/>
<dbReference type="Gene3D" id="3.80.10.10">
    <property type="entry name" value="Ribonuclease Inhibitor"/>
    <property type="match status" value="1"/>
</dbReference>
<comment type="subcellular location">
    <subcellularLocation>
        <location evidence="1">Membrane</location>
        <topology evidence="1">Single-pass type I membrane protein</topology>
    </subcellularLocation>
</comment>
<dbReference type="AlphaFoldDB" id="A0A9I9EEM7"/>
<reference evidence="2" key="1">
    <citation type="submission" date="2023-03" db="UniProtKB">
        <authorList>
            <consortium name="EnsemblPlants"/>
        </authorList>
    </citation>
    <scope>IDENTIFICATION</scope>
</reference>